<organism evidence="1">
    <name type="scientific">marine sediment metagenome</name>
    <dbReference type="NCBI Taxonomy" id="412755"/>
    <lineage>
        <taxon>unclassified sequences</taxon>
        <taxon>metagenomes</taxon>
        <taxon>ecological metagenomes</taxon>
    </lineage>
</organism>
<name>X1D7V4_9ZZZZ</name>
<accession>X1D7V4</accession>
<gene>
    <name evidence="1" type="ORF">S01H4_58659</name>
</gene>
<sequence length="57" mass="6775">NLKPIKDLKSACFDQKRQKFNVINLKFNNFIGYSLPEKIYDTYGNLIVEIPKEYSKF</sequence>
<protein>
    <submittedName>
        <fullName evidence="1">Uncharacterized protein</fullName>
    </submittedName>
</protein>
<feature type="non-terminal residue" evidence="1">
    <location>
        <position position="1"/>
    </location>
</feature>
<dbReference type="EMBL" id="BART01034294">
    <property type="protein sequence ID" value="GAH16312.1"/>
    <property type="molecule type" value="Genomic_DNA"/>
</dbReference>
<proteinExistence type="predicted"/>
<comment type="caution">
    <text evidence="1">The sequence shown here is derived from an EMBL/GenBank/DDBJ whole genome shotgun (WGS) entry which is preliminary data.</text>
</comment>
<evidence type="ECO:0000313" key="1">
    <source>
        <dbReference type="EMBL" id="GAH16312.1"/>
    </source>
</evidence>
<reference evidence="1" key="1">
    <citation type="journal article" date="2014" name="Front. Microbiol.">
        <title>High frequency of phylogenetically diverse reductive dehalogenase-homologous genes in deep subseafloor sedimentary metagenomes.</title>
        <authorList>
            <person name="Kawai M."/>
            <person name="Futagami T."/>
            <person name="Toyoda A."/>
            <person name="Takaki Y."/>
            <person name="Nishi S."/>
            <person name="Hori S."/>
            <person name="Arai W."/>
            <person name="Tsubouchi T."/>
            <person name="Morono Y."/>
            <person name="Uchiyama I."/>
            <person name="Ito T."/>
            <person name="Fujiyama A."/>
            <person name="Inagaki F."/>
            <person name="Takami H."/>
        </authorList>
    </citation>
    <scope>NUCLEOTIDE SEQUENCE</scope>
    <source>
        <strain evidence="1">Expedition CK06-06</strain>
    </source>
</reference>
<dbReference type="AlphaFoldDB" id="X1D7V4"/>